<dbReference type="InterPro" id="IPR017850">
    <property type="entry name" value="Alkaline_phosphatase_core_sf"/>
</dbReference>
<reference evidence="6" key="1">
    <citation type="submission" date="2018-05" db="EMBL/GenBank/DDBJ databases">
        <authorList>
            <person name="Lanie J.A."/>
            <person name="Ng W.-L."/>
            <person name="Kazmierczak K.M."/>
            <person name="Andrzejewski T.M."/>
            <person name="Davidsen T.M."/>
            <person name="Wayne K.J."/>
            <person name="Tettelin H."/>
            <person name="Glass J.I."/>
            <person name="Rusch D."/>
            <person name="Podicherti R."/>
            <person name="Tsui H.-C.T."/>
            <person name="Winkler M.E."/>
        </authorList>
    </citation>
    <scope>NUCLEOTIDE SEQUENCE</scope>
</reference>
<dbReference type="InterPro" id="IPR050738">
    <property type="entry name" value="Sulfatase"/>
</dbReference>
<feature type="domain" description="Sulfatase N-terminal" evidence="5">
    <location>
        <begin position="4"/>
        <end position="317"/>
    </location>
</feature>
<dbReference type="InterPro" id="IPR024607">
    <property type="entry name" value="Sulfatase_CS"/>
</dbReference>
<dbReference type="Pfam" id="PF00884">
    <property type="entry name" value="Sulfatase"/>
    <property type="match status" value="1"/>
</dbReference>
<comment type="similarity">
    <text evidence="1">Belongs to the sulfatase family.</text>
</comment>
<evidence type="ECO:0000256" key="1">
    <source>
        <dbReference type="ARBA" id="ARBA00008779"/>
    </source>
</evidence>
<evidence type="ECO:0000256" key="2">
    <source>
        <dbReference type="ARBA" id="ARBA00022723"/>
    </source>
</evidence>
<evidence type="ECO:0000313" key="6">
    <source>
        <dbReference type="EMBL" id="SVB78267.1"/>
    </source>
</evidence>
<dbReference type="SUPFAM" id="SSF53649">
    <property type="entry name" value="Alkaline phosphatase-like"/>
    <property type="match status" value="1"/>
</dbReference>
<protein>
    <recommendedName>
        <fullName evidence="5">Sulfatase N-terminal domain-containing protein</fullName>
    </recommendedName>
</protein>
<dbReference type="PROSITE" id="PS00523">
    <property type="entry name" value="SULFATASE_1"/>
    <property type="match status" value="1"/>
</dbReference>
<evidence type="ECO:0000259" key="5">
    <source>
        <dbReference type="Pfam" id="PF00884"/>
    </source>
</evidence>
<dbReference type="InterPro" id="IPR000917">
    <property type="entry name" value="Sulfatase_N"/>
</dbReference>
<sequence>MARPNILFLSTDQQSSRALSCAGNPHLHTPHMDALAAAGVRFDQAYCGAPVCGPSRASLMTGRMPHETGVLVNGMTPDPAIPNMGELFRRAGYRTAWSGGWHLPDSGPRIRGFECLHDADTHLGHGSLADVHVTDRAIDFLQLDHDRPFFLGVSLCNPHDICRWLVSRPSAPQSEAGLPPLPSNFEPDPAEAEFIGQCRQSDYCQGGTHTSDWNELQWRNYLKSYYRFTEEADVQIGRLMATLRATGLERETLVLFTSDHGEGLAAHRWVCKLMLYEEPVRVPFVVSWPGVIPAGVVDAEHLVSGLDVLPTLCSWAEVDFPEVTGISLRPLIENRRETGRTFLVTELHADMEDVEEMQGRMLRTRRYKYVVFSRGRNPEMFFDLEEDPGETRNLALEVEGDAELDRHRTLMRQWCAQTGDSFAQPMC</sequence>
<keyword evidence="4" id="KW-0106">Calcium</keyword>
<accession>A0A382GUA2</accession>
<gene>
    <name evidence="6" type="ORF">METZ01_LOCUS231121</name>
</gene>
<evidence type="ECO:0000256" key="4">
    <source>
        <dbReference type="ARBA" id="ARBA00022837"/>
    </source>
</evidence>
<keyword evidence="3" id="KW-0378">Hydrolase</keyword>
<dbReference type="PANTHER" id="PTHR42693:SF53">
    <property type="entry name" value="ENDO-4-O-SULFATASE"/>
    <property type="match status" value="1"/>
</dbReference>
<keyword evidence="2" id="KW-0479">Metal-binding</keyword>
<dbReference type="PANTHER" id="PTHR42693">
    <property type="entry name" value="ARYLSULFATASE FAMILY MEMBER"/>
    <property type="match status" value="1"/>
</dbReference>
<evidence type="ECO:0000256" key="3">
    <source>
        <dbReference type="ARBA" id="ARBA00022801"/>
    </source>
</evidence>
<dbReference type="Gene3D" id="3.40.720.10">
    <property type="entry name" value="Alkaline Phosphatase, subunit A"/>
    <property type="match status" value="1"/>
</dbReference>
<dbReference type="AlphaFoldDB" id="A0A382GUA2"/>
<name>A0A382GUA2_9ZZZZ</name>
<dbReference type="GO" id="GO:0046872">
    <property type="term" value="F:metal ion binding"/>
    <property type="evidence" value="ECO:0007669"/>
    <property type="project" value="UniProtKB-KW"/>
</dbReference>
<dbReference type="GO" id="GO:0004065">
    <property type="term" value="F:arylsulfatase activity"/>
    <property type="evidence" value="ECO:0007669"/>
    <property type="project" value="TreeGrafter"/>
</dbReference>
<organism evidence="6">
    <name type="scientific">marine metagenome</name>
    <dbReference type="NCBI Taxonomy" id="408172"/>
    <lineage>
        <taxon>unclassified sequences</taxon>
        <taxon>metagenomes</taxon>
        <taxon>ecological metagenomes</taxon>
    </lineage>
</organism>
<dbReference type="EMBL" id="UINC01057285">
    <property type="protein sequence ID" value="SVB78267.1"/>
    <property type="molecule type" value="Genomic_DNA"/>
</dbReference>
<proteinExistence type="inferred from homology"/>